<reference evidence="7 8" key="1">
    <citation type="submission" date="2016-07" db="EMBL/GenBank/DDBJ databases">
        <title>High microdiversification within the ubiquitous acI lineage of Actinobacteria.</title>
        <authorList>
            <person name="Neuenschwander S.M."/>
            <person name="Salcher M."/>
            <person name="Ghai R."/>
            <person name="Pernthaler J."/>
        </authorList>
    </citation>
    <scope>NUCLEOTIDE SEQUENCE [LARGE SCALE GENOMIC DNA]</scope>
    <source>
        <strain evidence="7">MMS-VB-114</strain>
    </source>
</reference>
<feature type="transmembrane region" description="Helical" evidence="5">
    <location>
        <begin position="209"/>
        <end position="233"/>
    </location>
</feature>
<feature type="transmembrane region" description="Helical" evidence="5">
    <location>
        <begin position="245"/>
        <end position="265"/>
    </location>
</feature>
<dbReference type="InterPro" id="IPR036259">
    <property type="entry name" value="MFS_trans_sf"/>
</dbReference>
<feature type="transmembrane region" description="Helical" evidence="5">
    <location>
        <begin position="361"/>
        <end position="380"/>
    </location>
</feature>
<feature type="transmembrane region" description="Helical" evidence="5">
    <location>
        <begin position="12"/>
        <end position="36"/>
    </location>
</feature>
<dbReference type="EMBL" id="CP016782">
    <property type="protein sequence ID" value="ASY27786.1"/>
    <property type="molecule type" value="Genomic_DNA"/>
</dbReference>
<feature type="transmembrane region" description="Helical" evidence="5">
    <location>
        <begin position="299"/>
        <end position="318"/>
    </location>
</feature>
<evidence type="ECO:0000256" key="4">
    <source>
        <dbReference type="ARBA" id="ARBA00023136"/>
    </source>
</evidence>
<evidence type="ECO:0000313" key="7">
    <source>
        <dbReference type="EMBL" id="ASY27786.1"/>
    </source>
</evidence>
<feature type="transmembrane region" description="Helical" evidence="5">
    <location>
        <begin position="132"/>
        <end position="155"/>
    </location>
</feature>
<evidence type="ECO:0000256" key="3">
    <source>
        <dbReference type="ARBA" id="ARBA00022989"/>
    </source>
</evidence>
<feature type="transmembrane region" description="Helical" evidence="5">
    <location>
        <begin position="77"/>
        <end position="95"/>
    </location>
</feature>
<dbReference type="Gene3D" id="1.20.1250.20">
    <property type="entry name" value="MFS general substrate transporter like domains"/>
    <property type="match status" value="2"/>
</dbReference>
<feature type="transmembrane region" description="Helical" evidence="5">
    <location>
        <begin position="101"/>
        <end position="120"/>
    </location>
</feature>
<dbReference type="AlphaFoldDB" id="A0A249LFS9"/>
<dbReference type="Pfam" id="PF07690">
    <property type="entry name" value="MFS_1"/>
    <property type="match status" value="1"/>
</dbReference>
<dbReference type="PROSITE" id="PS50850">
    <property type="entry name" value="MFS"/>
    <property type="match status" value="1"/>
</dbReference>
<keyword evidence="3 5" id="KW-1133">Transmembrane helix</keyword>
<organism evidence="7 8">
    <name type="scientific">Candidatus Planktophila limnetica</name>
    <dbReference type="NCBI Taxonomy" id="573600"/>
    <lineage>
        <taxon>Bacteria</taxon>
        <taxon>Bacillati</taxon>
        <taxon>Actinomycetota</taxon>
        <taxon>Actinomycetes</taxon>
        <taxon>Candidatus Nanopelagicales</taxon>
        <taxon>Candidatus Nanopelagicaceae</taxon>
        <taxon>Candidatus Planktophila</taxon>
    </lineage>
</organism>
<feature type="domain" description="Major facilitator superfamily (MFS) profile" evidence="6">
    <location>
        <begin position="208"/>
        <end position="408"/>
    </location>
</feature>
<sequence length="408" mass="43918">MHRYRELLRYPNAWVLILAALPARISYGMIGLAIFFKTEQETNSVAIAGLAIGINSLAGSITAGLRGSIMDKYGQRWPLRIFVPCYSAMLLALNMAHDRSILLIAAFVLGITAPPINLSVRPLWKDVVPPDFLRVAYAVDSAIMNFAFFVGPVLATTLALSSHPGSALSTASALMFIGGAALGLSSISRNWIPEKKVKGAVTLWRSKPLKLLMIEGCFIGFGWGLFDVAIPAYATLEGVPQRTAWIFGAMGVANVVGGLLAGLVSKNRSALSTMRKTYFAWFIVSIPIAFTYPGWSMALFGAALGLVGGAIQVFYWEVMEAVRPKGSQTAALGWLWSVEGSFMALGAALGGYLSEMFSPRLVLATTSVCIGIGFIVLSLGRNRLKEADRIPEADEDLEAMKLNLPTTN</sequence>
<dbReference type="GO" id="GO:0022857">
    <property type="term" value="F:transmembrane transporter activity"/>
    <property type="evidence" value="ECO:0007669"/>
    <property type="project" value="InterPro"/>
</dbReference>
<dbReference type="GO" id="GO:0005886">
    <property type="term" value="C:plasma membrane"/>
    <property type="evidence" value="ECO:0007669"/>
    <property type="project" value="UniProtKB-SubCell"/>
</dbReference>
<gene>
    <name evidence="7" type="ORF">PHILAsVB114_03900</name>
</gene>
<dbReference type="RefSeq" id="WP_095698083.1">
    <property type="nucleotide sequence ID" value="NZ_CP016782.1"/>
</dbReference>
<dbReference type="KEGG" id="plim:PHILAsVB114_03900"/>
<dbReference type="InterPro" id="IPR020846">
    <property type="entry name" value="MFS_dom"/>
</dbReference>
<name>A0A249LFS9_9ACTN</name>
<dbReference type="Proteomes" id="UP000217221">
    <property type="component" value="Chromosome"/>
</dbReference>
<keyword evidence="4 5" id="KW-0472">Membrane</keyword>
<evidence type="ECO:0000313" key="8">
    <source>
        <dbReference type="Proteomes" id="UP000217221"/>
    </source>
</evidence>
<keyword evidence="8" id="KW-1185">Reference proteome</keyword>
<feature type="transmembrane region" description="Helical" evidence="5">
    <location>
        <begin position="167"/>
        <end position="188"/>
    </location>
</feature>
<evidence type="ECO:0000256" key="5">
    <source>
        <dbReference type="SAM" id="Phobius"/>
    </source>
</evidence>
<accession>A0A249LFS9</accession>
<dbReference type="PANTHER" id="PTHR23542">
    <property type="match status" value="1"/>
</dbReference>
<comment type="subcellular location">
    <subcellularLocation>
        <location evidence="1">Cell membrane</location>
        <topology evidence="1">Multi-pass membrane protein</topology>
    </subcellularLocation>
</comment>
<dbReference type="OrthoDB" id="9180256at2"/>
<proteinExistence type="predicted"/>
<evidence type="ECO:0000259" key="6">
    <source>
        <dbReference type="PROSITE" id="PS50850"/>
    </source>
</evidence>
<dbReference type="PANTHER" id="PTHR23542:SF1">
    <property type="entry name" value="MAJOR FACILITATOR SUPERFAMILY (MFS) PROFILE DOMAIN-CONTAINING PROTEIN"/>
    <property type="match status" value="1"/>
</dbReference>
<evidence type="ECO:0000256" key="2">
    <source>
        <dbReference type="ARBA" id="ARBA00022692"/>
    </source>
</evidence>
<feature type="transmembrane region" description="Helical" evidence="5">
    <location>
        <begin position="277"/>
        <end position="293"/>
    </location>
</feature>
<feature type="transmembrane region" description="Helical" evidence="5">
    <location>
        <begin position="42"/>
        <end position="65"/>
    </location>
</feature>
<protein>
    <submittedName>
        <fullName evidence="7">Major facilitator superfamily protein</fullName>
    </submittedName>
</protein>
<evidence type="ECO:0000256" key="1">
    <source>
        <dbReference type="ARBA" id="ARBA00004651"/>
    </source>
</evidence>
<feature type="transmembrane region" description="Helical" evidence="5">
    <location>
        <begin position="330"/>
        <end position="349"/>
    </location>
</feature>
<dbReference type="InterPro" id="IPR011701">
    <property type="entry name" value="MFS"/>
</dbReference>
<dbReference type="SUPFAM" id="SSF103473">
    <property type="entry name" value="MFS general substrate transporter"/>
    <property type="match status" value="1"/>
</dbReference>
<keyword evidence="2 5" id="KW-0812">Transmembrane</keyword>